<accession>C1ASI3</accession>
<dbReference type="Proteomes" id="UP000002212">
    <property type="component" value="Chromosome"/>
</dbReference>
<evidence type="ECO:0000313" key="2">
    <source>
        <dbReference type="Proteomes" id="UP000002212"/>
    </source>
</evidence>
<dbReference type="KEGG" id="rop:ROP_01850"/>
<evidence type="ECO:0000313" key="1">
    <source>
        <dbReference type="EMBL" id="BAH48432.1"/>
    </source>
</evidence>
<dbReference type="HOGENOM" id="CLU_2002117_0_0_11"/>
<protein>
    <submittedName>
        <fullName evidence="1">Putative transposase</fullName>
    </submittedName>
</protein>
<proteinExistence type="predicted"/>
<sequence length="124" mass="13775">MPVTGPSRRPRIIDDHLPQIEQWVERSKGRVRADIVHERLLALCFDGTEHATRRAVAEAKAAWRAGHHRTYRPGGYLPRVGESPNPGCGCNSTGVKARKYPERAEPCARRCCSAPGWPGHATGW</sequence>
<reference evidence="1 2" key="1">
    <citation type="submission" date="2009-03" db="EMBL/GenBank/DDBJ databases">
        <title>Comparison of the complete genome sequences of Rhodococcus erythropolis PR4 and Rhodococcus opacus B4.</title>
        <authorList>
            <person name="Takarada H."/>
            <person name="Sekine M."/>
            <person name="Hosoyama A."/>
            <person name="Yamada R."/>
            <person name="Fujisawa T."/>
            <person name="Omata S."/>
            <person name="Shimizu A."/>
            <person name="Tsukatani N."/>
            <person name="Tanikawa S."/>
            <person name="Fujita N."/>
            <person name="Harayama S."/>
        </authorList>
    </citation>
    <scope>NUCLEOTIDE SEQUENCE [LARGE SCALE GENOMIC DNA]</scope>
    <source>
        <strain evidence="1 2">B4</strain>
    </source>
</reference>
<gene>
    <name evidence="1" type="ordered locus">ROP_01850</name>
</gene>
<dbReference type="STRING" id="632772.ROP_01850"/>
<name>C1ASI3_RHOOB</name>
<dbReference type="AlphaFoldDB" id="C1ASI3"/>
<dbReference type="EMBL" id="AP011115">
    <property type="protein sequence ID" value="BAH48432.1"/>
    <property type="molecule type" value="Genomic_DNA"/>
</dbReference>
<organism evidence="1 2">
    <name type="scientific">Rhodococcus opacus (strain B4)</name>
    <dbReference type="NCBI Taxonomy" id="632772"/>
    <lineage>
        <taxon>Bacteria</taxon>
        <taxon>Bacillati</taxon>
        <taxon>Actinomycetota</taxon>
        <taxon>Actinomycetes</taxon>
        <taxon>Mycobacteriales</taxon>
        <taxon>Nocardiaceae</taxon>
        <taxon>Rhodococcus</taxon>
    </lineage>
</organism>